<evidence type="ECO:0000313" key="2">
    <source>
        <dbReference type="EMBL" id="KII60431.1"/>
    </source>
</evidence>
<evidence type="ECO:0000256" key="1">
    <source>
        <dbReference type="SAM" id="SignalP"/>
    </source>
</evidence>
<dbReference type="Proteomes" id="UP000031668">
    <property type="component" value="Unassembled WGS sequence"/>
</dbReference>
<dbReference type="AlphaFoldDB" id="A0A0C2MFC0"/>
<sequence length="227" mass="26063">MSIKCGGLLQSIILFVVFFQLPLPVHSQLGRGKNKYCRRKYTEPLILAVKMPDLEPSKSSTRKIFNSYKCVTRKMREELISPQEDSRVIRAATECCSEVYYKKVDSKKCKKLARRMKKCIDFALAITEDFITQGIFRSIGAQPLVGYGAHPHFFGGIHPMHPMMHPLSLYGGVHPMHTMMHPLYGGIHSMHAMMRPFYRGVHPMHTMVHPFYGGMNAMHAAMRPYYR</sequence>
<protein>
    <submittedName>
        <fullName evidence="2">Uncharacterized protein</fullName>
    </submittedName>
</protein>
<keyword evidence="3" id="KW-1185">Reference proteome</keyword>
<feature type="chain" id="PRO_5002152330" evidence="1">
    <location>
        <begin position="28"/>
        <end position="227"/>
    </location>
</feature>
<gene>
    <name evidence="2" type="ORF">RF11_09066</name>
</gene>
<reference evidence="2 3" key="1">
    <citation type="journal article" date="2014" name="Genome Biol. Evol.">
        <title>The genome of the myxosporean Thelohanellus kitauei shows adaptations to nutrient acquisition within its fish host.</title>
        <authorList>
            <person name="Yang Y."/>
            <person name="Xiong J."/>
            <person name="Zhou Z."/>
            <person name="Huo F."/>
            <person name="Miao W."/>
            <person name="Ran C."/>
            <person name="Liu Y."/>
            <person name="Zhang J."/>
            <person name="Feng J."/>
            <person name="Wang M."/>
            <person name="Wang M."/>
            <person name="Wang L."/>
            <person name="Yao B."/>
        </authorList>
    </citation>
    <scope>NUCLEOTIDE SEQUENCE [LARGE SCALE GENOMIC DNA]</scope>
    <source>
        <strain evidence="2">Wuqing</strain>
    </source>
</reference>
<dbReference type="EMBL" id="JWZT01005622">
    <property type="protein sequence ID" value="KII60431.1"/>
    <property type="molecule type" value="Genomic_DNA"/>
</dbReference>
<evidence type="ECO:0000313" key="3">
    <source>
        <dbReference type="Proteomes" id="UP000031668"/>
    </source>
</evidence>
<accession>A0A0C2MFC0</accession>
<feature type="signal peptide" evidence="1">
    <location>
        <begin position="1"/>
        <end position="27"/>
    </location>
</feature>
<keyword evidence="1" id="KW-0732">Signal</keyword>
<comment type="caution">
    <text evidence="2">The sequence shown here is derived from an EMBL/GenBank/DDBJ whole genome shotgun (WGS) entry which is preliminary data.</text>
</comment>
<proteinExistence type="predicted"/>
<organism evidence="2 3">
    <name type="scientific">Thelohanellus kitauei</name>
    <name type="common">Myxosporean</name>
    <dbReference type="NCBI Taxonomy" id="669202"/>
    <lineage>
        <taxon>Eukaryota</taxon>
        <taxon>Metazoa</taxon>
        <taxon>Cnidaria</taxon>
        <taxon>Myxozoa</taxon>
        <taxon>Myxosporea</taxon>
        <taxon>Bivalvulida</taxon>
        <taxon>Platysporina</taxon>
        <taxon>Myxobolidae</taxon>
        <taxon>Thelohanellus</taxon>
    </lineage>
</organism>
<name>A0A0C2MFC0_THEKT</name>